<evidence type="ECO:0000256" key="2">
    <source>
        <dbReference type="ARBA" id="ARBA00022801"/>
    </source>
</evidence>
<evidence type="ECO:0000256" key="3">
    <source>
        <dbReference type="SAM" id="SignalP"/>
    </source>
</evidence>
<accession>A0A9D1VR60</accession>
<dbReference type="Gene3D" id="3.30.540.30">
    <property type="match status" value="2"/>
</dbReference>
<reference evidence="4" key="1">
    <citation type="journal article" date="2021" name="PeerJ">
        <title>Extensive microbial diversity within the chicken gut microbiome revealed by metagenomics and culture.</title>
        <authorList>
            <person name="Gilroy R."/>
            <person name="Ravi A."/>
            <person name="Getino M."/>
            <person name="Pursley I."/>
            <person name="Horton D.L."/>
            <person name="Alikhan N.F."/>
            <person name="Baker D."/>
            <person name="Gharbi K."/>
            <person name="Hall N."/>
            <person name="Watson M."/>
            <person name="Adriaenssens E.M."/>
            <person name="Foster-Nyarko E."/>
            <person name="Jarju S."/>
            <person name="Secka A."/>
            <person name="Antonio M."/>
            <person name="Oren A."/>
            <person name="Chaudhuri R.R."/>
            <person name="La Ragione R."/>
            <person name="Hildebrand F."/>
            <person name="Pallen M.J."/>
        </authorList>
    </citation>
    <scope>NUCLEOTIDE SEQUENCE</scope>
    <source>
        <strain evidence="4">ChiHjej12B11-16260</strain>
    </source>
</reference>
<feature type="signal peptide" evidence="3">
    <location>
        <begin position="1"/>
        <end position="23"/>
    </location>
</feature>
<reference evidence="4" key="2">
    <citation type="submission" date="2021-04" db="EMBL/GenBank/DDBJ databases">
        <authorList>
            <person name="Gilroy R."/>
        </authorList>
    </citation>
    <scope>NUCLEOTIDE SEQUENCE</scope>
    <source>
        <strain evidence="4">ChiHjej12B11-16260</strain>
    </source>
</reference>
<dbReference type="AlphaFoldDB" id="A0A9D1VR60"/>
<dbReference type="Proteomes" id="UP000824246">
    <property type="component" value="Unassembled WGS sequence"/>
</dbReference>
<gene>
    <name evidence="4" type="ORF">H9982_03615</name>
</gene>
<dbReference type="GO" id="GO:0016787">
    <property type="term" value="F:hydrolase activity"/>
    <property type="evidence" value="ECO:0007669"/>
    <property type="project" value="UniProtKB-KW"/>
</dbReference>
<dbReference type="PANTHER" id="PTHR23422">
    <property type="entry name" value="DIPEPTIDYL PEPTIDASE III-RELATED"/>
    <property type="match status" value="1"/>
</dbReference>
<proteinExistence type="predicted"/>
<feature type="chain" id="PRO_5039323881" evidence="3">
    <location>
        <begin position="24"/>
        <end position="681"/>
    </location>
</feature>
<keyword evidence="3" id="KW-0732">Signal</keyword>
<keyword evidence="2" id="KW-0378">Hydrolase</keyword>
<dbReference type="Pfam" id="PF03571">
    <property type="entry name" value="Peptidase_M49"/>
    <property type="match status" value="2"/>
</dbReference>
<comment type="caution">
    <text evidence="4">The sequence shown here is derived from an EMBL/GenBank/DDBJ whole genome shotgun (WGS) entry which is preliminary data.</text>
</comment>
<dbReference type="PROSITE" id="PS51257">
    <property type="entry name" value="PROKAR_LIPOPROTEIN"/>
    <property type="match status" value="1"/>
</dbReference>
<sequence>MKKNVCIMLATLSLLACSPQEKAGDNNTEFEYSVEKFADLEVLRYRVPGFEELSLDQKKLIYYLQEAALQGRDILFDQNGKWNLPIRHTLEAVYTGYKGDRTTDDWKAFDTYIKQVWFANGIHHHYSSDKFLPAFSQQFFTEAVNSVDAATLPLREGETVQQLLDSIMPVMFDPAIMPKRTNQADGEDLVATSAGNYYSGVTQAEAEAFYNNMKKENDPTPISYGLNSRLVKRNGKIYEEVYKIDGRYGQAISRIVEWLEKAATVAENDNQRAIINKLIEYYRTGDLKAFDEYSILWVEDTQSQVDFVNGFIESYGDPLGMKASWESIVNFKNLQASERTHIISENAQWFEDNSPTDNRFKKEAVKGVSAKVITAAILAGDCYPSTPIGINLPNANWIRASHGSKSVTIENITDAYNEAAKGNGFNEEFVWSPVELELIEKYGTITDNLHTDLHECLGHGSGKLLPGVDPDALKAHGSTLEETRADLFALYYLADKKLVELGIIPNDTAYKAGYYEQIMNGLMTQLVRIEPGKDIEESHMRNRQLIAAWAYDLGKADNVIEIAERDGKHYVKINDYDKLRQIFGKQLAEIQRIKSEGDYEAGRALVEKYAVKVDNKLHAEVLDRYAHLDIAPYKGFVNPVYTPVLDKEGNITDITIDYTEGYPEQMLRYSRDYGTLPAYND</sequence>
<protein>
    <submittedName>
        <fullName evidence="4">Dipeptidyl peptidase 3</fullName>
    </submittedName>
</protein>
<evidence type="ECO:0000313" key="4">
    <source>
        <dbReference type="EMBL" id="HIX45288.1"/>
    </source>
</evidence>
<evidence type="ECO:0000256" key="1">
    <source>
        <dbReference type="ARBA" id="ARBA00022723"/>
    </source>
</evidence>
<evidence type="ECO:0000313" key="5">
    <source>
        <dbReference type="Proteomes" id="UP000824246"/>
    </source>
</evidence>
<name>A0A9D1VR60_9BACT</name>
<keyword evidence="1" id="KW-0479">Metal-binding</keyword>
<dbReference type="InterPro" id="IPR039461">
    <property type="entry name" value="Peptidase_M49"/>
</dbReference>
<dbReference type="GO" id="GO:0046872">
    <property type="term" value="F:metal ion binding"/>
    <property type="evidence" value="ECO:0007669"/>
    <property type="project" value="UniProtKB-KW"/>
</dbReference>
<dbReference type="PANTHER" id="PTHR23422:SF11">
    <property type="entry name" value="DIPEPTIDYL PEPTIDASE 3"/>
    <property type="match status" value="1"/>
</dbReference>
<dbReference type="EMBL" id="DXFB01000097">
    <property type="protein sequence ID" value="HIX45288.1"/>
    <property type="molecule type" value="Genomic_DNA"/>
</dbReference>
<organism evidence="4 5">
    <name type="scientific">Candidatus Barnesiella excrementipullorum</name>
    <dbReference type="NCBI Taxonomy" id="2838479"/>
    <lineage>
        <taxon>Bacteria</taxon>
        <taxon>Pseudomonadati</taxon>
        <taxon>Bacteroidota</taxon>
        <taxon>Bacteroidia</taxon>
        <taxon>Bacteroidales</taxon>
        <taxon>Barnesiellaceae</taxon>
        <taxon>Barnesiella</taxon>
    </lineage>
</organism>